<dbReference type="InterPro" id="IPR050159">
    <property type="entry name" value="Kazal-type_SerProtInhib"/>
</dbReference>
<sequence>MCSITKCFATISLAGCLPPPTVCILSQDVCSKFPEPPKGQAPKCTLEWKPVCGSDGQTYGNLCAFCHARRQSGNTITISHKGPCKGKVNQLPAICTFELAEVCGSDGVTYPNKCTFCDAKRWVYFC</sequence>
<feature type="signal peptide" evidence="6">
    <location>
        <begin position="1"/>
        <end position="23"/>
    </location>
</feature>
<evidence type="ECO:0000256" key="2">
    <source>
        <dbReference type="ARBA" id="ARBA00022525"/>
    </source>
</evidence>
<keyword evidence="3" id="KW-0646">Protease inhibitor</keyword>
<reference evidence="8" key="2">
    <citation type="submission" date="2025-08" db="UniProtKB">
        <authorList>
            <consortium name="Ensembl"/>
        </authorList>
    </citation>
    <scope>IDENTIFICATION</scope>
</reference>
<keyword evidence="4" id="KW-0722">Serine protease inhibitor</keyword>
<comment type="subcellular location">
    <subcellularLocation>
        <location evidence="1">Secreted</location>
    </subcellularLocation>
</comment>
<dbReference type="GeneTree" id="ENSGT01130000278840"/>
<dbReference type="OMA" id="PACTREY"/>
<keyword evidence="6" id="KW-0732">Signal</keyword>
<dbReference type="PROSITE" id="PS00282">
    <property type="entry name" value="KAZAL_1"/>
    <property type="match status" value="2"/>
</dbReference>
<evidence type="ECO:0000256" key="5">
    <source>
        <dbReference type="ARBA" id="ARBA00023157"/>
    </source>
</evidence>
<dbReference type="Pfam" id="PF00050">
    <property type="entry name" value="Kazal_1"/>
    <property type="match status" value="2"/>
</dbReference>
<dbReference type="PRINTS" id="PR00290">
    <property type="entry name" value="KAZALINHBTR"/>
</dbReference>
<protein>
    <recommendedName>
        <fullName evidence="7">Kazal-like domain-containing protein</fullName>
    </recommendedName>
</protein>
<reference evidence="8" key="3">
    <citation type="submission" date="2025-09" db="UniProtKB">
        <authorList>
            <consortium name="Ensembl"/>
        </authorList>
    </citation>
    <scope>IDENTIFICATION</scope>
</reference>
<evidence type="ECO:0000256" key="3">
    <source>
        <dbReference type="ARBA" id="ARBA00022690"/>
    </source>
</evidence>
<dbReference type="Ensembl" id="ENSPMRT00000024027.1">
    <property type="protein sequence ID" value="ENSPMRP00000022611.1"/>
    <property type="gene ID" value="ENSPMRG00000014682.1"/>
</dbReference>
<feature type="domain" description="Kazal-like" evidence="7">
    <location>
        <begin position="92"/>
        <end position="126"/>
    </location>
</feature>
<keyword evidence="5" id="KW-1015">Disulfide bond</keyword>
<dbReference type="GO" id="GO:0005576">
    <property type="term" value="C:extracellular region"/>
    <property type="evidence" value="ECO:0007669"/>
    <property type="project" value="UniProtKB-SubCell"/>
</dbReference>
<evidence type="ECO:0000313" key="9">
    <source>
        <dbReference type="Proteomes" id="UP000472272"/>
    </source>
</evidence>
<evidence type="ECO:0000256" key="1">
    <source>
        <dbReference type="ARBA" id="ARBA00004613"/>
    </source>
</evidence>
<dbReference type="PANTHER" id="PTHR47499">
    <property type="entry name" value="SERINE PROTEASE INHIBITOR KAZAL-TYPE 7 SPINK7"/>
    <property type="match status" value="1"/>
</dbReference>
<feature type="chain" id="PRO_5046180467" description="Kazal-like domain-containing protein" evidence="6">
    <location>
        <begin position="24"/>
        <end position="126"/>
    </location>
</feature>
<evidence type="ECO:0000259" key="7">
    <source>
        <dbReference type="PROSITE" id="PS51465"/>
    </source>
</evidence>
<evidence type="ECO:0000256" key="4">
    <source>
        <dbReference type="ARBA" id="ARBA00022900"/>
    </source>
</evidence>
<accession>A0A670JE00</accession>
<dbReference type="InterPro" id="IPR001239">
    <property type="entry name" value="Prot_inh_Kazal-m"/>
</dbReference>
<dbReference type="Gene3D" id="3.30.60.30">
    <property type="match status" value="2"/>
</dbReference>
<dbReference type="AlphaFoldDB" id="A0A670JE00"/>
<dbReference type="Proteomes" id="UP000472272">
    <property type="component" value="Chromosome 2"/>
</dbReference>
<reference evidence="8 9" key="1">
    <citation type="journal article" date="2019" name="Proc. Natl. Acad. Sci. U.S.A.">
        <title>Regulatory changes in pterin and carotenoid genes underlie balanced color polymorphisms in the wall lizard.</title>
        <authorList>
            <person name="Andrade P."/>
            <person name="Pinho C."/>
            <person name="Perez I de Lanuza G."/>
            <person name="Afonso S."/>
            <person name="Brejcha J."/>
            <person name="Rubin C.J."/>
            <person name="Wallerman O."/>
            <person name="Pereira P."/>
            <person name="Sabatino S.J."/>
            <person name="Bellati A."/>
            <person name="Pellitteri-Rosa D."/>
            <person name="Bosakova Z."/>
            <person name="Bunikis I."/>
            <person name="Carretero M.A."/>
            <person name="Feiner N."/>
            <person name="Marsik P."/>
            <person name="Pauperio F."/>
            <person name="Salvi D."/>
            <person name="Soler L."/>
            <person name="While G.M."/>
            <person name="Uller T."/>
            <person name="Font E."/>
            <person name="Andersson L."/>
            <person name="Carneiro M."/>
        </authorList>
    </citation>
    <scope>NUCLEOTIDE SEQUENCE</scope>
</reference>
<dbReference type="InterPro" id="IPR002350">
    <property type="entry name" value="Kazal_dom"/>
</dbReference>
<organism evidence="8 9">
    <name type="scientific">Podarcis muralis</name>
    <name type="common">Wall lizard</name>
    <name type="synonym">Lacerta muralis</name>
    <dbReference type="NCBI Taxonomy" id="64176"/>
    <lineage>
        <taxon>Eukaryota</taxon>
        <taxon>Metazoa</taxon>
        <taxon>Chordata</taxon>
        <taxon>Craniata</taxon>
        <taxon>Vertebrata</taxon>
        <taxon>Euteleostomi</taxon>
        <taxon>Lepidosauria</taxon>
        <taxon>Squamata</taxon>
        <taxon>Bifurcata</taxon>
        <taxon>Unidentata</taxon>
        <taxon>Episquamata</taxon>
        <taxon>Laterata</taxon>
        <taxon>Lacertibaenia</taxon>
        <taxon>Lacertidae</taxon>
        <taxon>Podarcis</taxon>
    </lineage>
</organism>
<dbReference type="CDD" id="cd00104">
    <property type="entry name" value="KAZAL_FS"/>
    <property type="match status" value="1"/>
</dbReference>
<dbReference type="SMART" id="SM00280">
    <property type="entry name" value="KAZAL"/>
    <property type="match status" value="2"/>
</dbReference>
<dbReference type="SUPFAM" id="SSF100895">
    <property type="entry name" value="Kazal-type serine protease inhibitors"/>
    <property type="match status" value="2"/>
</dbReference>
<keyword evidence="2" id="KW-0964">Secreted</keyword>
<dbReference type="PROSITE" id="PS51465">
    <property type="entry name" value="KAZAL_2"/>
    <property type="match status" value="2"/>
</dbReference>
<evidence type="ECO:0000313" key="8">
    <source>
        <dbReference type="Ensembl" id="ENSPMRP00000022611.1"/>
    </source>
</evidence>
<dbReference type="GO" id="GO:0004867">
    <property type="term" value="F:serine-type endopeptidase inhibitor activity"/>
    <property type="evidence" value="ECO:0007669"/>
    <property type="project" value="UniProtKB-KW"/>
</dbReference>
<dbReference type="InterPro" id="IPR036058">
    <property type="entry name" value="Kazal_dom_sf"/>
</dbReference>
<evidence type="ECO:0000256" key="6">
    <source>
        <dbReference type="SAM" id="SignalP"/>
    </source>
</evidence>
<keyword evidence="9" id="KW-1185">Reference proteome</keyword>
<name>A0A670JE00_PODMU</name>
<proteinExistence type="predicted"/>
<dbReference type="PANTHER" id="PTHR47499:SF1">
    <property type="entry name" value="SERINE PROTEASE INHIBITOR KAZAL-TYPE 7"/>
    <property type="match status" value="1"/>
</dbReference>
<feature type="domain" description="Kazal-like" evidence="7">
    <location>
        <begin position="24"/>
        <end position="86"/>
    </location>
</feature>